<accession>A0A2Z2KDS0</accession>
<evidence type="ECO:0000313" key="1">
    <source>
        <dbReference type="EMBL" id="ASA21975.1"/>
    </source>
</evidence>
<gene>
    <name evidence="1" type="ORF">B9T62_15025</name>
</gene>
<organism evidence="1 2">
    <name type="scientific">Paenibacillus donghaensis</name>
    <dbReference type="NCBI Taxonomy" id="414771"/>
    <lineage>
        <taxon>Bacteria</taxon>
        <taxon>Bacillati</taxon>
        <taxon>Bacillota</taxon>
        <taxon>Bacilli</taxon>
        <taxon>Bacillales</taxon>
        <taxon>Paenibacillaceae</taxon>
        <taxon>Paenibacillus</taxon>
    </lineage>
</organism>
<reference evidence="1 2" key="1">
    <citation type="submission" date="2017-06" db="EMBL/GenBank/DDBJ databases">
        <title>Complete genome sequence of Paenibacillus donghaensis KCTC 13049T isolated from East Sea sediment, South Korea.</title>
        <authorList>
            <person name="Jung B.K."/>
            <person name="Hong S.-J."/>
            <person name="Shin J.-H."/>
        </authorList>
    </citation>
    <scope>NUCLEOTIDE SEQUENCE [LARGE SCALE GENOMIC DNA]</scope>
    <source>
        <strain evidence="1 2">KCTC 13049</strain>
    </source>
</reference>
<dbReference type="EMBL" id="CP021780">
    <property type="protein sequence ID" value="ASA21975.1"/>
    <property type="molecule type" value="Genomic_DNA"/>
</dbReference>
<keyword evidence="2" id="KW-1185">Reference proteome</keyword>
<dbReference type="RefSeq" id="WP_087915980.1">
    <property type="nucleotide sequence ID" value="NZ_CP021780.1"/>
</dbReference>
<sequence>MSINKTVEKHLRYLSLRKDAFEKTKHFFHSLCDAYNTQLLLLSNEFPESIVKPDINKVKSSYNFKINGNSYNLGLLDGAVMIKEPEDISEDYKNTEPVEAIVSDKHISRYISGCIVLTMQIESRHATVLRIFVNGNNEIAFEYAMGWKKNLSFSEIPTKAEVIDELFVQPIHSSLMEIRETWSPLGDIKIFDDLNSLNPNNNTIGFL</sequence>
<dbReference type="AlphaFoldDB" id="A0A2Z2KDS0"/>
<name>A0A2Z2KDS0_9BACL</name>
<dbReference type="OrthoDB" id="9889773at2"/>
<proteinExistence type="predicted"/>
<evidence type="ECO:0000313" key="2">
    <source>
        <dbReference type="Proteomes" id="UP000249890"/>
    </source>
</evidence>
<protein>
    <submittedName>
        <fullName evidence="1">Uncharacterized protein</fullName>
    </submittedName>
</protein>
<dbReference type="KEGG" id="pdh:B9T62_15025"/>
<dbReference type="Proteomes" id="UP000249890">
    <property type="component" value="Chromosome"/>
</dbReference>